<dbReference type="Pfam" id="PF00392">
    <property type="entry name" value="GntR"/>
    <property type="match status" value="1"/>
</dbReference>
<evidence type="ECO:0000313" key="5">
    <source>
        <dbReference type="EMBL" id="KIE12717.1"/>
    </source>
</evidence>
<dbReference type="InterPro" id="IPR011711">
    <property type="entry name" value="GntR_C"/>
</dbReference>
<dbReference type="EMBL" id="JHEG02000019">
    <property type="protein sequence ID" value="KIE12717.1"/>
    <property type="molecule type" value="Genomic_DNA"/>
</dbReference>
<dbReference type="AlphaFoldDB" id="A0A0C1ND48"/>
<dbReference type="InterPro" id="IPR008920">
    <property type="entry name" value="TF_FadR/GntR_C"/>
</dbReference>
<feature type="domain" description="HTH gntR-type" evidence="4">
    <location>
        <begin position="32"/>
        <end position="99"/>
    </location>
</feature>
<comment type="caution">
    <text evidence="5">The sequence shown here is derived from an EMBL/GenBank/DDBJ whole genome shotgun (WGS) entry which is preliminary data.</text>
</comment>
<keyword evidence="2" id="KW-0238">DNA-binding</keyword>
<reference evidence="5" key="1">
    <citation type="journal article" date="2015" name="Genome Announc.">
        <title>Draft Genome Sequence of Tolypothrix boutellei Strain VB521301.</title>
        <authorList>
            <person name="Chandrababunaidu M.M."/>
            <person name="Singh D."/>
            <person name="Sen D."/>
            <person name="Bhan S."/>
            <person name="Das S."/>
            <person name="Gupta A."/>
            <person name="Adhikary S.P."/>
            <person name="Tripathy S."/>
        </authorList>
    </citation>
    <scope>NUCLEOTIDE SEQUENCE</scope>
    <source>
        <strain evidence="5">VB521301</strain>
    </source>
</reference>
<dbReference type="PANTHER" id="PTHR43537">
    <property type="entry name" value="TRANSCRIPTIONAL REGULATOR, GNTR FAMILY"/>
    <property type="match status" value="1"/>
</dbReference>
<name>A0A0C1ND48_9CYAN</name>
<dbReference type="PROSITE" id="PS50949">
    <property type="entry name" value="HTH_GNTR"/>
    <property type="match status" value="1"/>
</dbReference>
<dbReference type="Gene3D" id="1.20.120.530">
    <property type="entry name" value="GntR ligand-binding domain-like"/>
    <property type="match status" value="1"/>
</dbReference>
<protein>
    <submittedName>
        <fullName evidence="5">GntR family transcriptional regulator</fullName>
    </submittedName>
</protein>
<accession>A0A0C1ND48</accession>
<dbReference type="SUPFAM" id="SSF48008">
    <property type="entry name" value="GntR ligand-binding domain-like"/>
    <property type="match status" value="1"/>
</dbReference>
<proteinExistence type="predicted"/>
<dbReference type="Gene3D" id="1.10.10.10">
    <property type="entry name" value="Winged helix-like DNA-binding domain superfamily/Winged helix DNA-binding domain"/>
    <property type="match status" value="1"/>
</dbReference>
<dbReference type="GO" id="GO:0003700">
    <property type="term" value="F:DNA-binding transcription factor activity"/>
    <property type="evidence" value="ECO:0007669"/>
    <property type="project" value="InterPro"/>
</dbReference>
<keyword evidence="3" id="KW-0804">Transcription</keyword>
<organism evidence="5">
    <name type="scientific">Tolypothrix bouteillei VB521301</name>
    <dbReference type="NCBI Taxonomy" id="1479485"/>
    <lineage>
        <taxon>Bacteria</taxon>
        <taxon>Bacillati</taxon>
        <taxon>Cyanobacteriota</taxon>
        <taxon>Cyanophyceae</taxon>
        <taxon>Nostocales</taxon>
        <taxon>Tolypothrichaceae</taxon>
        <taxon>Tolypothrix</taxon>
    </lineage>
</organism>
<dbReference type="CDD" id="cd07377">
    <property type="entry name" value="WHTH_GntR"/>
    <property type="match status" value="1"/>
</dbReference>
<dbReference type="GO" id="GO:0003677">
    <property type="term" value="F:DNA binding"/>
    <property type="evidence" value="ECO:0007669"/>
    <property type="project" value="UniProtKB-KW"/>
</dbReference>
<dbReference type="SMART" id="SM00895">
    <property type="entry name" value="FCD"/>
    <property type="match status" value="1"/>
</dbReference>
<dbReference type="STRING" id="1479485.DA73_0204175"/>
<dbReference type="SMART" id="SM00345">
    <property type="entry name" value="HTH_GNTR"/>
    <property type="match status" value="1"/>
</dbReference>
<dbReference type="PANTHER" id="PTHR43537:SF41">
    <property type="entry name" value="TRANSCRIPTIONAL REGULATORY PROTEIN"/>
    <property type="match status" value="1"/>
</dbReference>
<keyword evidence="1" id="KW-0805">Transcription regulation</keyword>
<evidence type="ECO:0000259" key="4">
    <source>
        <dbReference type="PROSITE" id="PS50949"/>
    </source>
</evidence>
<dbReference type="InterPro" id="IPR036388">
    <property type="entry name" value="WH-like_DNA-bd_sf"/>
</dbReference>
<dbReference type="PRINTS" id="PR00035">
    <property type="entry name" value="HTHGNTR"/>
</dbReference>
<dbReference type="Pfam" id="PF07729">
    <property type="entry name" value="FCD"/>
    <property type="match status" value="1"/>
</dbReference>
<sequence>MLYTKNRIQYTLCMKKVMNLNDLAANVLQQQRSTPDVIADTLREAILRGILQEGQSLRQDEIATKFGVSRIPVREALRQLEAEGLVTFHLNRGAMVSVLSPNEVQEICEIRSALEVMAIQLAIPNLAESNLEKAAMILDEINRVTDATSWAKQNWEFHAALYTLANRPRLLKMIQNLHTNMFRYAHRQMEQVDYLESSQKEHYQLLDACRQKDTKAAVKILKRHIDAAANQLQP</sequence>
<gene>
    <name evidence="5" type="ORF">DA73_0204175</name>
</gene>
<dbReference type="InterPro" id="IPR036390">
    <property type="entry name" value="WH_DNA-bd_sf"/>
</dbReference>
<dbReference type="InterPro" id="IPR000524">
    <property type="entry name" value="Tscrpt_reg_HTH_GntR"/>
</dbReference>
<evidence type="ECO:0000256" key="2">
    <source>
        <dbReference type="ARBA" id="ARBA00023125"/>
    </source>
</evidence>
<evidence type="ECO:0000256" key="3">
    <source>
        <dbReference type="ARBA" id="ARBA00023163"/>
    </source>
</evidence>
<dbReference type="SUPFAM" id="SSF46785">
    <property type="entry name" value="Winged helix' DNA-binding domain"/>
    <property type="match status" value="1"/>
</dbReference>
<evidence type="ECO:0000256" key="1">
    <source>
        <dbReference type="ARBA" id="ARBA00023015"/>
    </source>
</evidence>